<dbReference type="PANTHER" id="PTHR42034">
    <property type="entry name" value="CHROMOSOME 7, WHOLE GENOME SHOTGUN SEQUENCE-RELATED"/>
    <property type="match status" value="1"/>
</dbReference>
<dbReference type="PANTHER" id="PTHR42034:SF1">
    <property type="entry name" value="CONDENSATION DOMAIN-CONTAINING PROTEIN"/>
    <property type="match status" value="1"/>
</dbReference>
<comment type="caution">
    <text evidence="3">The sequence shown here is derived from an EMBL/GenBank/DDBJ whole genome shotgun (WGS) entry which is preliminary data.</text>
</comment>
<dbReference type="InterPro" id="IPR009992">
    <property type="entry name" value="Tri3/Sat12/Sat16/Mac1"/>
</dbReference>
<gene>
    <name evidence="3" type="ORF">TGAM01_v206546</name>
</gene>
<keyword evidence="2" id="KW-0808">Transferase</keyword>
<evidence type="ECO:0000256" key="2">
    <source>
        <dbReference type="ARBA" id="ARBA00022679"/>
    </source>
</evidence>
<sequence>MGALVLALTKCGGAQDATTFNCISVIDGRRYLKEGHRQGEKPYIASCQTPAIIAFENVAELAISDVSSKSEIREKLEKATGLARNSFVGNLATPCKLAMSVPVMELGAVLAAISQKSAAPPPIESPVFASDGITERYIPRQFCSNSSEKVLQVNDVYFFSNQSLSTVSVRLSSWRDCVRLSIDYNEARHDKGDMVAYLNEIAKTMLVLTD</sequence>
<protein>
    <recommendedName>
        <fullName evidence="5">Condensation domain-containing protein</fullName>
    </recommendedName>
</protein>
<proteinExistence type="inferred from homology"/>
<dbReference type="EMBL" id="JPDN02000022">
    <property type="protein sequence ID" value="PON24616.1"/>
    <property type="molecule type" value="Genomic_DNA"/>
</dbReference>
<dbReference type="STRING" id="398673.A0A2P4ZJZ9"/>
<accession>A0A2P4ZJZ9</accession>
<keyword evidence="4" id="KW-1185">Reference proteome</keyword>
<dbReference type="RefSeq" id="XP_024405365.1">
    <property type="nucleotide sequence ID" value="XM_024549891.1"/>
</dbReference>
<dbReference type="Pfam" id="PF07428">
    <property type="entry name" value="Tri3"/>
    <property type="match status" value="1"/>
</dbReference>
<evidence type="ECO:0000256" key="1">
    <source>
        <dbReference type="ARBA" id="ARBA00006439"/>
    </source>
</evidence>
<dbReference type="GO" id="GO:0016407">
    <property type="term" value="F:acetyltransferase activity"/>
    <property type="evidence" value="ECO:0007669"/>
    <property type="project" value="InterPro"/>
</dbReference>
<name>A0A2P4ZJZ9_9HYPO</name>
<organism evidence="3 4">
    <name type="scientific">Trichoderma gamsii</name>
    <dbReference type="NCBI Taxonomy" id="398673"/>
    <lineage>
        <taxon>Eukaryota</taxon>
        <taxon>Fungi</taxon>
        <taxon>Dikarya</taxon>
        <taxon>Ascomycota</taxon>
        <taxon>Pezizomycotina</taxon>
        <taxon>Sordariomycetes</taxon>
        <taxon>Hypocreomycetidae</taxon>
        <taxon>Hypocreales</taxon>
        <taxon>Hypocreaceae</taxon>
        <taxon>Trichoderma</taxon>
    </lineage>
</organism>
<dbReference type="Proteomes" id="UP000054821">
    <property type="component" value="Unassembled WGS sequence"/>
</dbReference>
<dbReference type="Gene3D" id="3.30.559.30">
    <property type="entry name" value="Nonribosomal peptide synthetase, condensation domain"/>
    <property type="match status" value="1"/>
</dbReference>
<reference evidence="3 4" key="1">
    <citation type="journal article" date="2016" name="Genome Announc.">
        <title>Draft Whole-Genome Sequence of Trichoderma gamsii T6085, a Promising Biocontrol Agent of Fusarium Head Blight on Wheat.</title>
        <authorList>
            <person name="Baroncelli R."/>
            <person name="Zapparata A."/>
            <person name="Piaggeschi G."/>
            <person name="Sarrocco S."/>
            <person name="Vannacci G."/>
        </authorList>
    </citation>
    <scope>NUCLEOTIDE SEQUENCE [LARGE SCALE GENOMIC DNA]</scope>
    <source>
        <strain evidence="3 4">T6085</strain>
    </source>
</reference>
<dbReference type="AlphaFoldDB" id="A0A2P4ZJZ9"/>
<dbReference type="GeneID" id="29981771"/>
<comment type="similarity">
    <text evidence="1">Belongs to the trichothecene O-acetyltransferase family.</text>
</comment>
<evidence type="ECO:0000313" key="3">
    <source>
        <dbReference type="EMBL" id="PON24616.1"/>
    </source>
</evidence>
<dbReference type="GO" id="GO:0043386">
    <property type="term" value="P:mycotoxin biosynthetic process"/>
    <property type="evidence" value="ECO:0007669"/>
    <property type="project" value="InterPro"/>
</dbReference>
<evidence type="ECO:0000313" key="4">
    <source>
        <dbReference type="Proteomes" id="UP000054821"/>
    </source>
</evidence>
<evidence type="ECO:0008006" key="5">
    <source>
        <dbReference type="Google" id="ProtNLM"/>
    </source>
</evidence>